<evidence type="ECO:0000313" key="2">
    <source>
        <dbReference type="Proteomes" id="UP000198348"/>
    </source>
</evidence>
<dbReference type="AlphaFoldDB" id="A0A238WJJ3"/>
<dbReference type="EMBL" id="FZNW01000006">
    <property type="protein sequence ID" value="SNR46735.1"/>
    <property type="molecule type" value="Genomic_DNA"/>
</dbReference>
<evidence type="ECO:0000313" key="1">
    <source>
        <dbReference type="EMBL" id="SNR46735.1"/>
    </source>
</evidence>
<dbReference type="Proteomes" id="UP000198348">
    <property type="component" value="Unassembled WGS sequence"/>
</dbReference>
<reference evidence="2" key="1">
    <citation type="submission" date="2017-06" db="EMBL/GenBank/DDBJ databases">
        <authorList>
            <person name="Varghese N."/>
            <person name="Submissions S."/>
        </authorList>
    </citation>
    <scope>NUCLEOTIDE SEQUENCE [LARGE SCALE GENOMIC DNA]</scope>
    <source>
        <strain evidence="2">DSM 45207</strain>
    </source>
</reference>
<gene>
    <name evidence="1" type="ORF">SAMN06265360_106243</name>
</gene>
<protein>
    <submittedName>
        <fullName evidence="1">Uncharacterized protein</fullName>
    </submittedName>
</protein>
<accession>A0A238WJJ3</accession>
<sequence length="114" mass="12407">MLLAVLGEKLIEPMQLLFGGVSLERRDVATSGRMPRPRAAARTFQLGVLAEEIPVDGQMWHGLASSLRFAADPGEQVPHFRHGGMVLAVLFQQFVEQLAQRALCSLSLAGAQLQ</sequence>
<keyword evidence="2" id="KW-1185">Reference proteome</keyword>
<organism evidence="1 2">
    <name type="scientific">Haloechinothrix alba</name>
    <dbReference type="NCBI Taxonomy" id="664784"/>
    <lineage>
        <taxon>Bacteria</taxon>
        <taxon>Bacillati</taxon>
        <taxon>Actinomycetota</taxon>
        <taxon>Actinomycetes</taxon>
        <taxon>Pseudonocardiales</taxon>
        <taxon>Pseudonocardiaceae</taxon>
        <taxon>Haloechinothrix</taxon>
    </lineage>
</organism>
<proteinExistence type="predicted"/>
<name>A0A238WJJ3_9PSEU</name>